<gene>
    <name evidence="3" type="ORF">FDK22_10325</name>
</gene>
<reference evidence="3 4" key="1">
    <citation type="submission" date="2019-05" db="EMBL/GenBank/DDBJ databases">
        <title>Arcobacter sp. nov., isolated from sea sediment.</title>
        <authorList>
            <person name="Kim W."/>
        </authorList>
    </citation>
    <scope>NUCLEOTIDE SEQUENCE [LARGE SCALE GENOMIC DNA]</scope>
    <source>
        <strain evidence="3 4">CAU 1517</strain>
    </source>
</reference>
<dbReference type="AlphaFoldDB" id="A0A5R8XZZ5"/>
<sequence>MNLIQFQKTKSRNMAQKDKEKWDKKYNETPRLMKDRTPSPKVVEAIQYTRGKKALEIACGTGRNSIFLAENRFEVEAFDISEVAINHLKKQNIKNLTAIQKDLENFDIEKNSFDLIVQTNYLDRKIFPNLKEALKKDGIIVIETYMNHKENEKPPSNPLFLLKENELKEIFSDFEIIKYDEYFNEKHELYKMRKQAIIAKKL</sequence>
<keyword evidence="3" id="KW-0489">Methyltransferase</keyword>
<keyword evidence="3" id="KW-0808">Transferase</keyword>
<dbReference type="EMBL" id="VANU01000004">
    <property type="protein sequence ID" value="TLP37704.1"/>
    <property type="molecule type" value="Genomic_DNA"/>
</dbReference>
<dbReference type="InterPro" id="IPR029063">
    <property type="entry name" value="SAM-dependent_MTases_sf"/>
</dbReference>
<proteinExistence type="predicted"/>
<feature type="compositionally biased region" description="Polar residues" evidence="1">
    <location>
        <begin position="1"/>
        <end position="14"/>
    </location>
</feature>
<evidence type="ECO:0000259" key="2">
    <source>
        <dbReference type="Pfam" id="PF03848"/>
    </source>
</evidence>
<name>A0A5R8XZZ5_9BACT</name>
<evidence type="ECO:0000313" key="3">
    <source>
        <dbReference type="EMBL" id="TLP37704.1"/>
    </source>
</evidence>
<dbReference type="InterPro" id="IPR015985">
    <property type="entry name" value="TehB-like_dom"/>
</dbReference>
<feature type="region of interest" description="Disordered" evidence="1">
    <location>
        <begin position="1"/>
        <end position="20"/>
    </location>
</feature>
<dbReference type="Gene3D" id="3.40.50.150">
    <property type="entry name" value="Vaccinia Virus protein VP39"/>
    <property type="match status" value="1"/>
</dbReference>
<dbReference type="SUPFAM" id="SSF53335">
    <property type="entry name" value="S-adenosyl-L-methionine-dependent methyltransferases"/>
    <property type="match status" value="1"/>
</dbReference>
<organism evidence="3 4">
    <name type="scientific">Arcobacter arenosus</name>
    <dbReference type="NCBI Taxonomy" id="2576037"/>
    <lineage>
        <taxon>Bacteria</taxon>
        <taxon>Pseudomonadati</taxon>
        <taxon>Campylobacterota</taxon>
        <taxon>Epsilonproteobacteria</taxon>
        <taxon>Campylobacterales</taxon>
        <taxon>Arcobacteraceae</taxon>
        <taxon>Arcobacter</taxon>
    </lineage>
</organism>
<evidence type="ECO:0000313" key="4">
    <source>
        <dbReference type="Proteomes" id="UP000308901"/>
    </source>
</evidence>
<comment type="caution">
    <text evidence="3">The sequence shown here is derived from an EMBL/GenBank/DDBJ whole genome shotgun (WGS) entry which is preliminary data.</text>
</comment>
<dbReference type="PANTHER" id="PTHR43861">
    <property type="entry name" value="TRANS-ACONITATE 2-METHYLTRANSFERASE-RELATED"/>
    <property type="match status" value="1"/>
</dbReference>
<accession>A0A5R8XZZ5</accession>
<feature type="domain" description="Tellurite resistance methyltransferase TehB-like" evidence="2">
    <location>
        <begin position="16"/>
        <end position="188"/>
    </location>
</feature>
<dbReference type="CDD" id="cd02440">
    <property type="entry name" value="AdoMet_MTases"/>
    <property type="match status" value="1"/>
</dbReference>
<protein>
    <submittedName>
        <fullName evidence="3">Methyltransferase domain-containing protein</fullName>
    </submittedName>
</protein>
<dbReference type="Proteomes" id="UP000308901">
    <property type="component" value="Unassembled WGS sequence"/>
</dbReference>
<dbReference type="Pfam" id="PF03848">
    <property type="entry name" value="TehB"/>
    <property type="match status" value="1"/>
</dbReference>
<dbReference type="GO" id="GO:0008168">
    <property type="term" value="F:methyltransferase activity"/>
    <property type="evidence" value="ECO:0007669"/>
    <property type="project" value="UniProtKB-KW"/>
</dbReference>
<dbReference type="GO" id="GO:0032259">
    <property type="term" value="P:methylation"/>
    <property type="evidence" value="ECO:0007669"/>
    <property type="project" value="UniProtKB-KW"/>
</dbReference>
<dbReference type="OrthoDB" id="5298787at2"/>
<keyword evidence="4" id="KW-1185">Reference proteome</keyword>
<evidence type="ECO:0000256" key="1">
    <source>
        <dbReference type="SAM" id="MobiDB-lite"/>
    </source>
</evidence>